<dbReference type="EMBL" id="JARKIK010000036">
    <property type="protein sequence ID" value="KAK8739651.1"/>
    <property type="molecule type" value="Genomic_DNA"/>
</dbReference>
<feature type="compositionally biased region" description="Polar residues" evidence="1">
    <location>
        <begin position="92"/>
        <end position="108"/>
    </location>
</feature>
<protein>
    <submittedName>
        <fullName evidence="2">Uncharacterized protein</fullName>
    </submittedName>
</protein>
<gene>
    <name evidence="2" type="ORF">OTU49_003450</name>
</gene>
<accession>A0AAW0XIR3</accession>
<proteinExistence type="predicted"/>
<dbReference type="Proteomes" id="UP001445076">
    <property type="component" value="Unassembled WGS sequence"/>
</dbReference>
<organism evidence="2 3">
    <name type="scientific">Cherax quadricarinatus</name>
    <name type="common">Australian red claw crayfish</name>
    <dbReference type="NCBI Taxonomy" id="27406"/>
    <lineage>
        <taxon>Eukaryota</taxon>
        <taxon>Metazoa</taxon>
        <taxon>Ecdysozoa</taxon>
        <taxon>Arthropoda</taxon>
        <taxon>Crustacea</taxon>
        <taxon>Multicrustacea</taxon>
        <taxon>Malacostraca</taxon>
        <taxon>Eumalacostraca</taxon>
        <taxon>Eucarida</taxon>
        <taxon>Decapoda</taxon>
        <taxon>Pleocyemata</taxon>
        <taxon>Astacidea</taxon>
        <taxon>Parastacoidea</taxon>
        <taxon>Parastacidae</taxon>
        <taxon>Cherax</taxon>
    </lineage>
</organism>
<reference evidence="2 3" key="1">
    <citation type="journal article" date="2024" name="BMC Genomics">
        <title>Genome assembly of redclaw crayfish (Cherax quadricarinatus) provides insights into its immune adaptation and hypoxia tolerance.</title>
        <authorList>
            <person name="Liu Z."/>
            <person name="Zheng J."/>
            <person name="Li H."/>
            <person name="Fang K."/>
            <person name="Wang S."/>
            <person name="He J."/>
            <person name="Zhou D."/>
            <person name="Weng S."/>
            <person name="Chi M."/>
            <person name="Gu Z."/>
            <person name="He J."/>
            <person name="Li F."/>
            <person name="Wang M."/>
        </authorList>
    </citation>
    <scope>NUCLEOTIDE SEQUENCE [LARGE SCALE GENOMIC DNA]</scope>
    <source>
        <strain evidence="2">ZL_2023a</strain>
    </source>
</reference>
<keyword evidence="3" id="KW-1185">Reference proteome</keyword>
<evidence type="ECO:0000313" key="2">
    <source>
        <dbReference type="EMBL" id="KAK8739651.1"/>
    </source>
</evidence>
<evidence type="ECO:0000256" key="1">
    <source>
        <dbReference type="SAM" id="MobiDB-lite"/>
    </source>
</evidence>
<dbReference type="AlphaFoldDB" id="A0AAW0XIR3"/>
<sequence length="108" mass="11815">MCGEGKKSDTSNIVVMDVTITTVLLLLVLRDALGDDEESLYCYECGTGVAGEPDCEDFIQASSWASFWRKCQKDHICVKSVPSWASGDGERTQLSVNLKQPQIHSGSK</sequence>
<name>A0AAW0XIR3_CHEQU</name>
<comment type="caution">
    <text evidence="2">The sequence shown here is derived from an EMBL/GenBank/DDBJ whole genome shotgun (WGS) entry which is preliminary data.</text>
</comment>
<evidence type="ECO:0000313" key="3">
    <source>
        <dbReference type="Proteomes" id="UP001445076"/>
    </source>
</evidence>
<feature type="region of interest" description="Disordered" evidence="1">
    <location>
        <begin position="85"/>
        <end position="108"/>
    </location>
</feature>